<name>A0A399E576_9DEIN</name>
<keyword evidence="1" id="KW-0175">Coiled coil</keyword>
<sequence>MNGAGITLQGTDNTICPVVDWWNIQPISDGQIAQGLDRGMHIIRNKMSAEKLREEDLKLLHLLEQMRSQIAQASDNLDSLKQALESVQRLVEERNRNLLNHRSPWLEGYGRETDDPLTGLPAKLAFEQALERAFASGEAFTVVAFDLDEFQTITQRFGQALADEILRRVGQLVQKTLRASDVAGRLGGDSFALILRGITGDRALGVCERLRVAVLKYPWGQLHPELKVTISLGFAGRDGQPTAQAVLARAKNFQAEAKSSGRNQTFPGMYY</sequence>
<dbReference type="InterPro" id="IPR029787">
    <property type="entry name" value="Nucleotide_cyclase"/>
</dbReference>
<dbReference type="PROSITE" id="PS50887">
    <property type="entry name" value="GGDEF"/>
    <property type="match status" value="1"/>
</dbReference>
<dbReference type="PANTHER" id="PTHR45138:SF9">
    <property type="entry name" value="DIGUANYLATE CYCLASE DGCM-RELATED"/>
    <property type="match status" value="1"/>
</dbReference>
<protein>
    <submittedName>
        <fullName evidence="3">Response regulator PleD</fullName>
    </submittedName>
</protein>
<evidence type="ECO:0000313" key="4">
    <source>
        <dbReference type="Proteomes" id="UP000266089"/>
    </source>
</evidence>
<dbReference type="SMART" id="SM00267">
    <property type="entry name" value="GGDEF"/>
    <property type="match status" value="1"/>
</dbReference>
<dbReference type="AlphaFoldDB" id="A0A399E576"/>
<comment type="caution">
    <text evidence="3">The sequence shown here is derived from an EMBL/GenBank/DDBJ whole genome shotgun (WGS) entry which is preliminary data.</text>
</comment>
<evidence type="ECO:0000313" key="3">
    <source>
        <dbReference type="EMBL" id="RIH79625.1"/>
    </source>
</evidence>
<feature type="domain" description="GGDEF" evidence="2">
    <location>
        <begin position="138"/>
        <end position="270"/>
    </location>
</feature>
<accession>A0A399E576</accession>
<reference evidence="3 4" key="1">
    <citation type="submission" date="2018-08" db="EMBL/GenBank/DDBJ databases">
        <title>Meiothermus cateniformans JCM 15151 genome sequencing project.</title>
        <authorList>
            <person name="Da Costa M.S."/>
            <person name="Albuquerque L."/>
            <person name="Raposo P."/>
            <person name="Froufe H.J.C."/>
            <person name="Barroso C.S."/>
            <person name="Egas C."/>
        </authorList>
    </citation>
    <scope>NUCLEOTIDE SEQUENCE [LARGE SCALE GENOMIC DNA]</scope>
    <source>
        <strain evidence="3 4">JCM 15151</strain>
    </source>
</reference>
<dbReference type="EMBL" id="QWKX01000004">
    <property type="protein sequence ID" value="RIH79625.1"/>
    <property type="molecule type" value="Genomic_DNA"/>
</dbReference>
<dbReference type="PANTHER" id="PTHR45138">
    <property type="entry name" value="REGULATORY COMPONENTS OF SENSORY TRANSDUCTION SYSTEM"/>
    <property type="match status" value="1"/>
</dbReference>
<dbReference type="InterPro" id="IPR043128">
    <property type="entry name" value="Rev_trsase/Diguanyl_cyclase"/>
</dbReference>
<gene>
    <name evidence="3" type="primary">pleD_1</name>
    <name evidence="3" type="ORF">Mcate_00264</name>
</gene>
<dbReference type="Proteomes" id="UP000266089">
    <property type="component" value="Unassembled WGS sequence"/>
</dbReference>
<organism evidence="3 4">
    <name type="scientific">Meiothermus taiwanensis</name>
    <dbReference type="NCBI Taxonomy" id="172827"/>
    <lineage>
        <taxon>Bacteria</taxon>
        <taxon>Thermotogati</taxon>
        <taxon>Deinococcota</taxon>
        <taxon>Deinococci</taxon>
        <taxon>Thermales</taxon>
        <taxon>Thermaceae</taxon>
        <taxon>Meiothermus</taxon>
    </lineage>
</organism>
<evidence type="ECO:0000256" key="1">
    <source>
        <dbReference type="SAM" id="Coils"/>
    </source>
</evidence>
<dbReference type="NCBIfam" id="TIGR00254">
    <property type="entry name" value="GGDEF"/>
    <property type="match status" value="1"/>
</dbReference>
<dbReference type="GO" id="GO:0052621">
    <property type="term" value="F:diguanylate cyclase activity"/>
    <property type="evidence" value="ECO:0007669"/>
    <property type="project" value="TreeGrafter"/>
</dbReference>
<dbReference type="Gene3D" id="3.30.70.270">
    <property type="match status" value="1"/>
</dbReference>
<dbReference type="InterPro" id="IPR050469">
    <property type="entry name" value="Diguanylate_Cyclase"/>
</dbReference>
<feature type="coiled-coil region" evidence="1">
    <location>
        <begin position="63"/>
        <end position="97"/>
    </location>
</feature>
<dbReference type="CDD" id="cd01949">
    <property type="entry name" value="GGDEF"/>
    <property type="match status" value="1"/>
</dbReference>
<proteinExistence type="predicted"/>
<dbReference type="InterPro" id="IPR000160">
    <property type="entry name" value="GGDEF_dom"/>
</dbReference>
<dbReference type="SUPFAM" id="SSF55073">
    <property type="entry name" value="Nucleotide cyclase"/>
    <property type="match status" value="1"/>
</dbReference>
<dbReference type="Pfam" id="PF00990">
    <property type="entry name" value="GGDEF"/>
    <property type="match status" value="1"/>
</dbReference>
<evidence type="ECO:0000259" key="2">
    <source>
        <dbReference type="PROSITE" id="PS50887"/>
    </source>
</evidence>